<proteinExistence type="predicted"/>
<dbReference type="AlphaFoldDB" id="A0A183TQC2"/>
<reference evidence="3" key="1">
    <citation type="submission" date="2016-06" db="UniProtKB">
        <authorList>
            <consortium name="WormBaseParasite"/>
        </authorList>
    </citation>
    <scope>IDENTIFICATION</scope>
</reference>
<dbReference type="EMBL" id="UYSU01044965">
    <property type="protein sequence ID" value="VDM05056.1"/>
    <property type="molecule type" value="Genomic_DNA"/>
</dbReference>
<evidence type="ECO:0000313" key="2">
    <source>
        <dbReference type="Proteomes" id="UP000275846"/>
    </source>
</evidence>
<protein>
    <submittedName>
        <fullName evidence="1 3">Uncharacterized protein</fullName>
    </submittedName>
</protein>
<name>A0A183TQC2_SCHSO</name>
<evidence type="ECO:0000313" key="1">
    <source>
        <dbReference type="EMBL" id="VDM05056.1"/>
    </source>
</evidence>
<organism evidence="3">
    <name type="scientific">Schistocephalus solidus</name>
    <name type="common">Tapeworm</name>
    <dbReference type="NCBI Taxonomy" id="70667"/>
    <lineage>
        <taxon>Eukaryota</taxon>
        <taxon>Metazoa</taxon>
        <taxon>Spiralia</taxon>
        <taxon>Lophotrochozoa</taxon>
        <taxon>Platyhelminthes</taxon>
        <taxon>Cestoda</taxon>
        <taxon>Eucestoda</taxon>
        <taxon>Diphyllobothriidea</taxon>
        <taxon>Diphyllobothriidae</taxon>
        <taxon>Schistocephalus</taxon>
    </lineage>
</organism>
<accession>A0A183TQC2</accession>
<keyword evidence="2" id="KW-1185">Reference proteome</keyword>
<gene>
    <name evidence="1" type="ORF">SSLN_LOCUS18670</name>
</gene>
<sequence length="164" mass="17011">MSPPPSPSSDLPDSVMITGSVEGECGSRCASLSSLKTKPQASGKCSCGSLYLVPNALPCLPEAELCPAATPQATATTGVLNQARVSSVVSVSTPGRAEYKGNCGADGWMDHHLVISKMGCHAGNLKVTTSADGPTVLTQILKRWAEHLRSVLNWPSTIFDAATD</sequence>
<dbReference type="WBParaSite" id="SSLN_0001937501-mRNA-1">
    <property type="protein sequence ID" value="SSLN_0001937501-mRNA-1"/>
    <property type="gene ID" value="SSLN_0001937501"/>
</dbReference>
<dbReference type="Proteomes" id="UP000275846">
    <property type="component" value="Unassembled WGS sequence"/>
</dbReference>
<reference evidence="1 2" key="2">
    <citation type="submission" date="2018-11" db="EMBL/GenBank/DDBJ databases">
        <authorList>
            <consortium name="Pathogen Informatics"/>
        </authorList>
    </citation>
    <scope>NUCLEOTIDE SEQUENCE [LARGE SCALE GENOMIC DNA]</scope>
    <source>
        <strain evidence="1 2">NST_G2</strain>
    </source>
</reference>
<evidence type="ECO:0000313" key="3">
    <source>
        <dbReference type="WBParaSite" id="SSLN_0001937501-mRNA-1"/>
    </source>
</evidence>